<keyword evidence="3 12" id="KW-0732">Signal</keyword>
<evidence type="ECO:0000256" key="7">
    <source>
        <dbReference type="ARBA" id="ARBA00023239"/>
    </source>
</evidence>
<feature type="disulfide bond" evidence="10">
    <location>
        <begin position="210"/>
        <end position="230"/>
    </location>
</feature>
<feature type="binding site" evidence="9">
    <location>
        <position position="257"/>
    </location>
    <ligand>
        <name>Zn(2+)</name>
        <dbReference type="ChEBI" id="CHEBI:29105"/>
        <note>catalytic</note>
    </ligand>
</feature>
<dbReference type="PRINTS" id="PR00790">
    <property type="entry name" value="PAMONOXGNASE"/>
</dbReference>
<dbReference type="FunCoup" id="A0A6P6YL45">
    <property type="interactions" value="9"/>
</dbReference>
<feature type="chain" id="PRO_5028304594" description="peptidylamidoglycolate lyase" evidence="12">
    <location>
        <begin position="25"/>
        <end position="404"/>
    </location>
</feature>
<feature type="binding site" evidence="8">
    <location>
        <position position="229"/>
    </location>
    <ligand>
        <name>a protein</name>
        <dbReference type="ChEBI" id="CHEBI:16541"/>
    </ligand>
    <ligandPart>
        <name>C-terminal Xaa-(2S)-2-hydroxyglycine residue</name>
        <dbReference type="ChEBI" id="CHEBI:142768"/>
    </ligandPart>
</feature>
<keyword evidence="6" id="KW-0325">Glycoprotein</keyword>
<feature type="binding site" evidence="9">
    <location>
        <position position="98"/>
    </location>
    <ligand>
        <name>Ca(2+)</name>
        <dbReference type="ChEBI" id="CHEBI:29108"/>
        <note>structural</note>
    </ligand>
</feature>
<evidence type="ECO:0000313" key="13">
    <source>
        <dbReference type="Proteomes" id="UP000515146"/>
    </source>
</evidence>
<sequence length="404" mass="45251">MDHRICPLILSLTIILLITNDCHGRFYGRPFVDQDLESTNPIDMDDQLEAQGRLSSSSSSGANELLYLTSKHAKENREWALQAQKHHFDQLLGQVSGVAATKDFLYIFHRGNITWDQSSFNDDNIYQHQDRPVNVDTIVAVDLENADVMFSWGKDRFYLPHGISVDPQGNLWLTDVALHQAFRYKNNNFEQADLVLGERFVPGSDSNHFCKPTDVAVASTGTVYISDGYCNSRIVVFTPNGHYVTEFANNDNLRTPHSLALLENEDLICVADRENDRIMCYSAGLTSSISSDVIRRPPGLLLFELEQSELRKVYAIAHFGDVILALNGGPQSTVGISIDLGTEQIVDVWSPQNGSFYDAHDLSLTPNGRTFFVCQLSSTSSSLNNNQSKILKFDLEDYPVFISE</sequence>
<organism evidence="13 14">
    <name type="scientific">Dermatophagoides pteronyssinus</name>
    <name type="common">European house dust mite</name>
    <dbReference type="NCBI Taxonomy" id="6956"/>
    <lineage>
        <taxon>Eukaryota</taxon>
        <taxon>Metazoa</taxon>
        <taxon>Ecdysozoa</taxon>
        <taxon>Arthropoda</taxon>
        <taxon>Chelicerata</taxon>
        <taxon>Arachnida</taxon>
        <taxon>Acari</taxon>
        <taxon>Acariformes</taxon>
        <taxon>Sarcoptiformes</taxon>
        <taxon>Astigmata</taxon>
        <taxon>Psoroptidia</taxon>
        <taxon>Analgoidea</taxon>
        <taxon>Pyroglyphidae</taxon>
        <taxon>Dermatophagoidinae</taxon>
        <taxon>Dermatophagoides</taxon>
    </lineage>
</organism>
<proteinExistence type="predicted"/>
<evidence type="ECO:0000313" key="14">
    <source>
        <dbReference type="RefSeq" id="XP_027205950.1"/>
    </source>
</evidence>
<name>A0A6P6YL45_DERPT</name>
<dbReference type="RefSeq" id="XP_027205950.1">
    <property type="nucleotide sequence ID" value="XM_027350149.1"/>
</dbReference>
<dbReference type="GO" id="GO:0016020">
    <property type="term" value="C:membrane"/>
    <property type="evidence" value="ECO:0007669"/>
    <property type="project" value="InterPro"/>
</dbReference>
<evidence type="ECO:0000256" key="10">
    <source>
        <dbReference type="PIRSR" id="PIRSR600720-3"/>
    </source>
</evidence>
<evidence type="ECO:0000256" key="11">
    <source>
        <dbReference type="PROSITE-ProRule" id="PRU00504"/>
    </source>
</evidence>
<dbReference type="EC" id="4.3.2.5" evidence="1"/>
<feature type="disulfide bond" evidence="10">
    <location>
        <begin position="269"/>
        <end position="280"/>
    </location>
</feature>
<feature type="signal peptide" evidence="12">
    <location>
        <begin position="1"/>
        <end position="24"/>
    </location>
</feature>
<dbReference type="Pfam" id="PF01436">
    <property type="entry name" value="NHL"/>
    <property type="match status" value="1"/>
</dbReference>
<evidence type="ECO:0000256" key="9">
    <source>
        <dbReference type="PIRSR" id="PIRSR600720-2"/>
    </source>
</evidence>
<dbReference type="Proteomes" id="UP000515146">
    <property type="component" value="Unplaced"/>
</dbReference>
<dbReference type="SUPFAM" id="SSF63829">
    <property type="entry name" value="Calcium-dependent phosphotriesterase"/>
    <property type="match status" value="1"/>
</dbReference>
<dbReference type="CDD" id="cd14958">
    <property type="entry name" value="NHL_PAL_like"/>
    <property type="match status" value="1"/>
</dbReference>
<keyword evidence="4" id="KW-0677">Repeat</keyword>
<keyword evidence="2 9" id="KW-0479">Metal-binding</keyword>
<gene>
    <name evidence="14" type="primary">LOC113799508</name>
</gene>
<dbReference type="OMA" id="DSHENSW"/>
<keyword evidence="7" id="KW-0456">Lyase</keyword>
<dbReference type="AlphaFoldDB" id="A0A6P6YL45"/>
<dbReference type="KEGG" id="dpte:113799508"/>
<dbReference type="GO" id="GO:0005576">
    <property type="term" value="C:extracellular region"/>
    <property type="evidence" value="ECO:0007669"/>
    <property type="project" value="TreeGrafter"/>
</dbReference>
<dbReference type="PANTHER" id="PTHR10680">
    <property type="entry name" value="PEPTIDYL-GLYCINE ALPHA-AMIDATING MONOOXYGENASE"/>
    <property type="match status" value="1"/>
</dbReference>
<feature type="binding site" evidence="8">
    <location>
        <position position="110"/>
    </location>
    <ligand>
        <name>a protein</name>
        <dbReference type="ChEBI" id="CHEBI:16541"/>
    </ligand>
    <ligandPart>
        <name>C-terminal Xaa-(2S)-2-hydroxyglycine residue</name>
        <dbReference type="ChEBI" id="CHEBI:142768"/>
    </ligandPart>
</feature>
<accession>A0A6P6YL45</accession>
<dbReference type="InterPro" id="IPR000720">
    <property type="entry name" value="PHM/PAL"/>
</dbReference>
<evidence type="ECO:0000256" key="4">
    <source>
        <dbReference type="ARBA" id="ARBA00022737"/>
    </source>
</evidence>
<dbReference type="InterPro" id="IPR001258">
    <property type="entry name" value="NHL_repeat"/>
</dbReference>
<keyword evidence="9" id="KW-0862">Zinc</keyword>
<feature type="binding site" evidence="9">
    <location>
        <position position="361"/>
    </location>
    <ligand>
        <name>Ca(2+)</name>
        <dbReference type="ChEBI" id="CHEBI:29108"/>
        <note>structural</note>
    </ligand>
</feature>
<dbReference type="InterPro" id="IPR011042">
    <property type="entry name" value="6-blade_b-propeller_TolB-like"/>
</dbReference>
<dbReference type="GO" id="GO:0006518">
    <property type="term" value="P:peptide metabolic process"/>
    <property type="evidence" value="ECO:0007669"/>
    <property type="project" value="InterPro"/>
</dbReference>
<dbReference type="Gene3D" id="2.120.10.30">
    <property type="entry name" value="TolB, C-terminal domain"/>
    <property type="match status" value="1"/>
</dbReference>
<dbReference type="GO" id="GO:0004598">
    <property type="term" value="F:peptidylamidoglycolate lyase activity"/>
    <property type="evidence" value="ECO:0007669"/>
    <property type="project" value="UniProtKB-EC"/>
</dbReference>
<dbReference type="InParanoid" id="A0A6P6YL45"/>
<dbReference type="PROSITE" id="PS51125">
    <property type="entry name" value="NHL"/>
    <property type="match status" value="1"/>
</dbReference>
<comment type="cofactor">
    <cofactor evidence="9">
        <name>Zn(2+)</name>
        <dbReference type="ChEBI" id="CHEBI:29105"/>
    </cofactor>
    <text evidence="9">Binds one Zn(2+) ion per subunit.</text>
</comment>
<feature type="repeat" description="NHL" evidence="11">
    <location>
        <begin position="201"/>
        <end position="240"/>
    </location>
</feature>
<evidence type="ECO:0000256" key="8">
    <source>
        <dbReference type="PIRSR" id="PIRSR600720-1"/>
    </source>
</evidence>
<dbReference type="PANTHER" id="PTHR10680:SF36">
    <property type="entry name" value="PEPTIDYL-ALPHA-HYDROXYGLYCINE ALPHA-AMIDATING LYASE 1"/>
    <property type="match status" value="1"/>
</dbReference>
<keyword evidence="13" id="KW-1185">Reference proteome</keyword>
<reference evidence="14" key="1">
    <citation type="submission" date="2025-08" db="UniProtKB">
        <authorList>
            <consortium name="RefSeq"/>
        </authorList>
    </citation>
    <scope>IDENTIFICATION</scope>
    <source>
        <strain evidence="14">Airmid</strain>
    </source>
</reference>
<feature type="binding site" evidence="9">
    <location>
        <position position="360"/>
    </location>
    <ligand>
        <name>Zn(2+)</name>
        <dbReference type="ChEBI" id="CHEBI:29105"/>
        <note>catalytic</note>
    </ligand>
</feature>
<evidence type="ECO:0000256" key="5">
    <source>
        <dbReference type="ARBA" id="ARBA00023157"/>
    </source>
</evidence>
<dbReference type="CTD" id="37746"/>
<evidence type="ECO:0000256" key="6">
    <source>
        <dbReference type="ARBA" id="ARBA00023180"/>
    </source>
</evidence>
<evidence type="ECO:0000256" key="1">
    <source>
        <dbReference type="ARBA" id="ARBA00012343"/>
    </source>
</evidence>
<keyword evidence="9" id="KW-0106">Calcium</keyword>
<feature type="binding site" evidence="8">
    <location>
        <position position="273"/>
    </location>
    <ligand>
        <name>a protein</name>
        <dbReference type="ChEBI" id="CHEBI:16541"/>
    </ligand>
    <ligandPart>
        <name>C-terminal Xaa-(2S)-2-hydroxyglycine residue</name>
        <dbReference type="ChEBI" id="CHEBI:142768"/>
    </ligandPart>
</feature>
<feature type="binding site" evidence="9">
    <location>
        <position position="161"/>
    </location>
    <ligand>
        <name>Zn(2+)</name>
        <dbReference type="ChEBI" id="CHEBI:29105"/>
        <note>catalytic</note>
    </ligand>
</feature>
<dbReference type="OrthoDB" id="10018185at2759"/>
<evidence type="ECO:0000256" key="2">
    <source>
        <dbReference type="ARBA" id="ARBA00022723"/>
    </source>
</evidence>
<evidence type="ECO:0000256" key="3">
    <source>
        <dbReference type="ARBA" id="ARBA00022729"/>
    </source>
</evidence>
<keyword evidence="5 10" id="KW-1015">Disulfide bond</keyword>
<protein>
    <recommendedName>
        <fullName evidence="1">peptidylamidoglycolate lyase</fullName>
        <ecNumber evidence="1">4.3.2.5</ecNumber>
    </recommendedName>
</protein>
<evidence type="ECO:0000256" key="12">
    <source>
        <dbReference type="SAM" id="SignalP"/>
    </source>
</evidence>
<dbReference type="GO" id="GO:0046872">
    <property type="term" value="F:metal ion binding"/>
    <property type="evidence" value="ECO:0007669"/>
    <property type="project" value="UniProtKB-KW"/>
</dbReference>